<dbReference type="VEuPathDB" id="TriTrypDB:TM35_000053420"/>
<gene>
    <name evidence="2" type="ORF">TM35_000053420</name>
</gene>
<feature type="transmembrane region" description="Helical" evidence="1">
    <location>
        <begin position="112"/>
        <end position="131"/>
    </location>
</feature>
<feature type="transmembrane region" description="Helical" evidence="1">
    <location>
        <begin position="6"/>
        <end position="26"/>
    </location>
</feature>
<dbReference type="GO" id="GO:0016491">
    <property type="term" value="F:oxidoreductase activity"/>
    <property type="evidence" value="ECO:0007669"/>
    <property type="project" value="TreeGrafter"/>
</dbReference>
<feature type="transmembrane region" description="Helical" evidence="1">
    <location>
        <begin position="192"/>
        <end position="216"/>
    </location>
</feature>
<dbReference type="PROSITE" id="PS50244">
    <property type="entry name" value="S5A_REDUCTASE"/>
    <property type="match status" value="1"/>
</dbReference>
<dbReference type="AlphaFoldDB" id="A0A1X0P483"/>
<evidence type="ECO:0000313" key="2">
    <source>
        <dbReference type="EMBL" id="ORC91746.1"/>
    </source>
</evidence>
<name>A0A1X0P483_9TRYP</name>
<proteinExistence type="predicted"/>
<dbReference type="GeneID" id="39982777"/>
<keyword evidence="1" id="KW-0812">Transmembrane</keyword>
<organism evidence="2 3">
    <name type="scientific">Trypanosoma theileri</name>
    <dbReference type="NCBI Taxonomy" id="67003"/>
    <lineage>
        <taxon>Eukaryota</taxon>
        <taxon>Discoba</taxon>
        <taxon>Euglenozoa</taxon>
        <taxon>Kinetoplastea</taxon>
        <taxon>Metakinetoplastina</taxon>
        <taxon>Trypanosomatida</taxon>
        <taxon>Trypanosomatidae</taxon>
        <taxon>Trypanosoma</taxon>
    </lineage>
</organism>
<dbReference type="EMBL" id="NBCO01000005">
    <property type="protein sequence ID" value="ORC91746.1"/>
    <property type="molecule type" value="Genomic_DNA"/>
</dbReference>
<dbReference type="PANTHER" id="PTHR10556:SF35">
    <property type="entry name" value="3-OXO-5-ALPHA-STEROID 4-DEHYDROGENASE FAMILY PROTEIN"/>
    <property type="match status" value="1"/>
</dbReference>
<keyword evidence="3" id="KW-1185">Reference proteome</keyword>
<accession>A0A1X0P483</accession>
<dbReference type="UniPathway" id="UPA00378"/>
<sequence length="430" mass="49667">MSLTVYAFFALLTCVYWLASLFVLLLRIGDPHFRSMAQYGGRQTSSSSTSLAVSSSGKQLTSNIVKEENKFSYFMNYIKNTWILRRIRENVTTILIWLEGSFLGQMRVSRKYSFCAFYITGIVSSLTLLFLEYFQLYLSSIIISTSCSEQVLKNTLWPYDLLPLVAFLIHCTVRLWECLFVHRFRNGKGDSVTLFAAFAGCSFYVFAANSSSAIIFRAVQIEWLSSHECKGFELSGNVYDFKFSVMIIVICFVLHLILQGVQVLHHRILAKLRNESSTLIKSHEKNVIMKHEKVIHNKDMLNQERKGTSGSMYHFPYTSLFVYVLEPHYTCEIVMYLVNTISIWSLLYPSTPLLLMTACEGEGDCHVSLMLLLVFISLLLNYVAPLGVLLFSLCNLAITASEHRRFWNHVNREREKKEQLPRWDLFYLLW</sequence>
<reference evidence="2 3" key="1">
    <citation type="submission" date="2017-03" db="EMBL/GenBank/DDBJ databases">
        <title>An alternative strategy for trypanosome survival in the mammalian bloodstream revealed through genome and transcriptome analysis of the ubiquitous bovine parasite Trypanosoma (Megatrypanum) theileri.</title>
        <authorList>
            <person name="Kelly S."/>
            <person name="Ivens A."/>
            <person name="Mott A."/>
            <person name="O'Neill E."/>
            <person name="Emms D."/>
            <person name="Macleod O."/>
            <person name="Voorheis P."/>
            <person name="Matthews J."/>
            <person name="Matthews K."/>
            <person name="Carrington M."/>
        </authorList>
    </citation>
    <scope>NUCLEOTIDE SEQUENCE [LARGE SCALE GENOMIC DNA]</scope>
    <source>
        <strain evidence="2">Edinburgh</strain>
    </source>
</reference>
<feature type="transmembrane region" description="Helical" evidence="1">
    <location>
        <begin position="161"/>
        <end position="180"/>
    </location>
</feature>
<dbReference type="InterPro" id="IPR039357">
    <property type="entry name" value="SRD5A/TECR"/>
</dbReference>
<feature type="transmembrane region" description="Helical" evidence="1">
    <location>
        <begin position="367"/>
        <end position="398"/>
    </location>
</feature>
<dbReference type="OrthoDB" id="273359at2759"/>
<feature type="transmembrane region" description="Helical" evidence="1">
    <location>
        <begin position="243"/>
        <end position="264"/>
    </location>
</feature>
<dbReference type="Proteomes" id="UP000192257">
    <property type="component" value="Unassembled WGS sequence"/>
</dbReference>
<comment type="caution">
    <text evidence="2">The sequence shown here is derived from an EMBL/GenBank/DDBJ whole genome shotgun (WGS) entry which is preliminary data.</text>
</comment>
<keyword evidence="1" id="KW-0472">Membrane</keyword>
<keyword evidence="1" id="KW-1133">Transmembrane helix</keyword>
<evidence type="ECO:0000313" key="3">
    <source>
        <dbReference type="Proteomes" id="UP000192257"/>
    </source>
</evidence>
<protein>
    <submittedName>
        <fullName evidence="2">Uncharacterized protein</fullName>
    </submittedName>
</protein>
<dbReference type="RefSeq" id="XP_028885812.1">
    <property type="nucleotide sequence ID" value="XM_029022997.1"/>
</dbReference>
<dbReference type="PANTHER" id="PTHR10556">
    <property type="entry name" value="3-OXO-5-ALPHA-STEROID 4-DEHYDROGENASE"/>
    <property type="match status" value="1"/>
</dbReference>
<feature type="transmembrane region" description="Helical" evidence="1">
    <location>
        <begin position="329"/>
        <end position="347"/>
    </location>
</feature>
<evidence type="ECO:0000256" key="1">
    <source>
        <dbReference type="SAM" id="Phobius"/>
    </source>
</evidence>